<feature type="domain" description="Aminotransferase class I/classII large" evidence="6">
    <location>
        <begin position="39"/>
        <end position="384"/>
    </location>
</feature>
<dbReference type="EMBL" id="JBHRZT010000073">
    <property type="protein sequence ID" value="MFC3886724.1"/>
    <property type="molecule type" value="Genomic_DNA"/>
</dbReference>
<evidence type="ECO:0000256" key="5">
    <source>
        <dbReference type="ARBA" id="ARBA00037974"/>
    </source>
</evidence>
<evidence type="ECO:0000259" key="6">
    <source>
        <dbReference type="Pfam" id="PF00155"/>
    </source>
</evidence>
<comment type="caution">
    <text evidence="7">The sequence shown here is derived from an EMBL/GenBank/DDBJ whole genome shotgun (WGS) entry which is preliminary data.</text>
</comment>
<dbReference type="RefSeq" id="WP_377919139.1">
    <property type="nucleotide sequence ID" value="NZ_JBHRZT010000073.1"/>
</dbReference>
<dbReference type="EC" id="4.4.1.13" evidence="2"/>
<evidence type="ECO:0000256" key="2">
    <source>
        <dbReference type="ARBA" id="ARBA00012224"/>
    </source>
</evidence>
<dbReference type="NCBIfam" id="TIGR04350">
    <property type="entry name" value="C_S_lyase_PatB"/>
    <property type="match status" value="1"/>
</dbReference>
<evidence type="ECO:0000313" key="7">
    <source>
        <dbReference type="EMBL" id="MFC3886724.1"/>
    </source>
</evidence>
<keyword evidence="8" id="KW-1185">Reference proteome</keyword>
<dbReference type="InterPro" id="IPR015422">
    <property type="entry name" value="PyrdxlP-dep_Trfase_small"/>
</dbReference>
<keyword evidence="4 7" id="KW-0456">Lyase</keyword>
<dbReference type="InterPro" id="IPR051798">
    <property type="entry name" value="Class-II_PLP-Dep_Aminotrans"/>
</dbReference>
<dbReference type="Proteomes" id="UP001595752">
    <property type="component" value="Unassembled WGS sequence"/>
</dbReference>
<dbReference type="InterPro" id="IPR004839">
    <property type="entry name" value="Aminotransferase_I/II_large"/>
</dbReference>
<dbReference type="GO" id="GO:0047804">
    <property type="term" value="F:cysteine-S-conjugate beta-lyase activity"/>
    <property type="evidence" value="ECO:0007669"/>
    <property type="project" value="UniProtKB-EC"/>
</dbReference>
<dbReference type="InterPro" id="IPR027619">
    <property type="entry name" value="C-S_lyase_PatB-like"/>
</dbReference>
<accession>A0ABV8BCC0</accession>
<protein>
    <recommendedName>
        <fullName evidence="2">cysteine-S-conjugate beta-lyase</fullName>
        <ecNumber evidence="2">4.4.1.13</ecNumber>
    </recommendedName>
</protein>
<evidence type="ECO:0000256" key="1">
    <source>
        <dbReference type="ARBA" id="ARBA00001933"/>
    </source>
</evidence>
<dbReference type="InterPro" id="IPR015424">
    <property type="entry name" value="PyrdxlP-dep_Trfase"/>
</dbReference>
<evidence type="ECO:0000313" key="8">
    <source>
        <dbReference type="Proteomes" id="UP001595752"/>
    </source>
</evidence>
<reference evidence="8" key="1">
    <citation type="journal article" date="2019" name="Int. J. Syst. Evol. Microbiol.">
        <title>The Global Catalogue of Microorganisms (GCM) 10K type strain sequencing project: providing services to taxonomists for standard genome sequencing and annotation.</title>
        <authorList>
            <consortium name="The Broad Institute Genomics Platform"/>
            <consortium name="The Broad Institute Genome Sequencing Center for Infectious Disease"/>
            <person name="Wu L."/>
            <person name="Ma J."/>
        </authorList>
    </citation>
    <scope>NUCLEOTIDE SEQUENCE [LARGE SCALE GENOMIC DNA]</scope>
    <source>
        <strain evidence="8">CCUG 61889</strain>
    </source>
</reference>
<proteinExistence type="inferred from homology"/>
<dbReference type="Gene3D" id="3.40.640.10">
    <property type="entry name" value="Type I PLP-dependent aspartate aminotransferase-like (Major domain)"/>
    <property type="match status" value="1"/>
</dbReference>
<dbReference type="PANTHER" id="PTHR43525:SF1">
    <property type="entry name" value="PROTEIN MALY"/>
    <property type="match status" value="1"/>
</dbReference>
<name>A0ABV8BCC0_9BACI</name>
<comment type="similarity">
    <text evidence="5">Belongs to the class-II pyridoxal-phosphate-dependent aminotransferase family. MalY/PatB cystathionine beta-lyase subfamily.</text>
</comment>
<comment type="cofactor">
    <cofactor evidence="1">
        <name>pyridoxal 5'-phosphate</name>
        <dbReference type="ChEBI" id="CHEBI:597326"/>
    </cofactor>
</comment>
<dbReference type="SUPFAM" id="SSF53383">
    <property type="entry name" value="PLP-dependent transferases"/>
    <property type="match status" value="1"/>
</dbReference>
<organism evidence="7 8">
    <name type="scientific">Bacillus songklensis</name>
    <dbReference type="NCBI Taxonomy" id="1069116"/>
    <lineage>
        <taxon>Bacteria</taxon>
        <taxon>Bacillati</taxon>
        <taxon>Bacillota</taxon>
        <taxon>Bacilli</taxon>
        <taxon>Bacillales</taxon>
        <taxon>Bacillaceae</taxon>
        <taxon>Bacillus</taxon>
    </lineage>
</organism>
<sequence>MSQQPFDYITNRMQTHSVKWDNVNSLFGGEDLLPMWVADMDFPAPPAVQQALEKALKHGIFGYTVPNNETSDAILEWLENRHDWKAESDWIVYSPGVVFSISMAIQAFTNEKDPILIQTPVYSPFFNMIKENGRTLIENPLILQDDRYKMDFADLEEKLAQGVKMMILCSPHNPGGRVWTAEELQRVYELCQRHGVILLSDEIHADLVYKPHKHIPIASLHRDGESNIITFIAPSKTFNLAGLQASAVIIDNKELREKYNRIQRKQGFFSLNLFGIVGMEAAYRGGEGWLENLLSYLQDNIQYASDFIRNRLPKLKLVEPEGTYLIWIDCRGLGLSDAKIRTLLLEKGKLAVEPGTKYGRQGSGFIRLNIGCPRELLKDGLDRLYRAFSDV</sequence>
<dbReference type="Gene3D" id="3.90.1150.10">
    <property type="entry name" value="Aspartate Aminotransferase, domain 1"/>
    <property type="match status" value="1"/>
</dbReference>
<dbReference type="InterPro" id="IPR015421">
    <property type="entry name" value="PyrdxlP-dep_Trfase_major"/>
</dbReference>
<dbReference type="PANTHER" id="PTHR43525">
    <property type="entry name" value="PROTEIN MALY"/>
    <property type="match status" value="1"/>
</dbReference>
<dbReference type="CDD" id="cd00609">
    <property type="entry name" value="AAT_like"/>
    <property type="match status" value="1"/>
</dbReference>
<gene>
    <name evidence="7" type="ORF">ACFOU2_25770</name>
</gene>
<evidence type="ECO:0000256" key="4">
    <source>
        <dbReference type="ARBA" id="ARBA00023239"/>
    </source>
</evidence>
<keyword evidence="3" id="KW-0663">Pyridoxal phosphate</keyword>
<dbReference type="Pfam" id="PF00155">
    <property type="entry name" value="Aminotran_1_2"/>
    <property type="match status" value="1"/>
</dbReference>
<evidence type="ECO:0000256" key="3">
    <source>
        <dbReference type="ARBA" id="ARBA00022898"/>
    </source>
</evidence>